<feature type="chain" id="PRO_5035286133" description="Outer-membrane lipoprotein LolB" evidence="2">
    <location>
        <begin position="26"/>
        <end position="209"/>
    </location>
</feature>
<dbReference type="PROSITE" id="PS51257">
    <property type="entry name" value="PROKAR_LIPOPROTEIN"/>
    <property type="match status" value="1"/>
</dbReference>
<dbReference type="Proteomes" id="UP000648239">
    <property type="component" value="Unassembled WGS sequence"/>
</dbReference>
<accession>A0A8J6XYD6</accession>
<evidence type="ECO:0000256" key="2">
    <source>
        <dbReference type="SAM" id="SignalP"/>
    </source>
</evidence>
<organism evidence="3 4">
    <name type="scientific">Candidatus Polarisedimenticola svalbardensis</name>
    <dbReference type="NCBI Taxonomy" id="2886004"/>
    <lineage>
        <taxon>Bacteria</taxon>
        <taxon>Pseudomonadati</taxon>
        <taxon>Acidobacteriota</taxon>
        <taxon>Candidatus Polarisedimenticolia</taxon>
        <taxon>Candidatus Polarisedimenticolales</taxon>
        <taxon>Candidatus Polarisedimenticolaceae</taxon>
        <taxon>Candidatus Polarisedimenticola</taxon>
    </lineage>
</organism>
<proteinExistence type="predicted"/>
<keyword evidence="2" id="KW-0732">Signal</keyword>
<reference evidence="3 4" key="1">
    <citation type="submission" date="2020-08" db="EMBL/GenBank/DDBJ databases">
        <title>Acidobacteriota in marine sediments use diverse sulfur dissimilation pathways.</title>
        <authorList>
            <person name="Wasmund K."/>
        </authorList>
    </citation>
    <scope>NUCLEOTIDE SEQUENCE [LARGE SCALE GENOMIC DNA]</scope>
    <source>
        <strain evidence="3">MAG AM4</strain>
    </source>
</reference>
<evidence type="ECO:0008006" key="5">
    <source>
        <dbReference type="Google" id="ProtNLM"/>
    </source>
</evidence>
<evidence type="ECO:0000313" key="4">
    <source>
        <dbReference type="Proteomes" id="UP000648239"/>
    </source>
</evidence>
<evidence type="ECO:0000256" key="1">
    <source>
        <dbReference type="SAM" id="MobiDB-lite"/>
    </source>
</evidence>
<feature type="signal peptide" evidence="2">
    <location>
        <begin position="1"/>
        <end position="25"/>
    </location>
</feature>
<feature type="region of interest" description="Disordered" evidence="1">
    <location>
        <begin position="177"/>
        <end position="209"/>
    </location>
</feature>
<name>A0A8J6XYD6_9BACT</name>
<evidence type="ECO:0000313" key="3">
    <source>
        <dbReference type="EMBL" id="MBD3866503.1"/>
    </source>
</evidence>
<dbReference type="AlphaFoldDB" id="A0A8J6XYD6"/>
<dbReference type="EMBL" id="JACXWD010000001">
    <property type="protein sequence ID" value="MBD3866503.1"/>
    <property type="molecule type" value="Genomic_DNA"/>
</dbReference>
<gene>
    <name evidence="3" type="ORF">IFK94_00100</name>
</gene>
<comment type="caution">
    <text evidence="3">The sequence shown here is derived from an EMBL/GenBank/DDBJ whole genome shotgun (WGS) entry which is preliminary data.</text>
</comment>
<protein>
    <recommendedName>
        <fullName evidence="5">Outer-membrane lipoprotein LolB</fullName>
    </recommendedName>
</protein>
<sequence>MTSPGRLALRLAFPALLCLLLVACAGRGAGTGAIPEGHSWSALYQGRFTIADGETTRFRAWVWAVPPDRLHVEVFGPMGGTRLAVDGGYGLLAVSLVQDKIAFAGEAAGLELSPVLGVSMTLEETVSALTGGTRPPGLTVWRRDATASDRLPIRLHVGSGDALLELTRLTVRTLSPERTADIGTGRPPDGLDVRPLADLLEGGGEGLLQ</sequence>